<protein>
    <submittedName>
        <fullName evidence="2">Multiple cyclophane-containing RiPP AmcA</fullName>
    </submittedName>
</protein>
<evidence type="ECO:0000313" key="3">
    <source>
        <dbReference type="Proteomes" id="UP001596083"/>
    </source>
</evidence>
<reference evidence="3" key="1">
    <citation type="journal article" date="2019" name="Int. J. Syst. Evol. Microbiol.">
        <title>The Global Catalogue of Microorganisms (GCM) 10K type strain sequencing project: providing services to taxonomists for standard genome sequencing and annotation.</title>
        <authorList>
            <consortium name="The Broad Institute Genomics Platform"/>
            <consortium name="The Broad Institute Genome Sequencing Center for Infectious Disease"/>
            <person name="Wu L."/>
            <person name="Ma J."/>
        </authorList>
    </citation>
    <scope>NUCLEOTIDE SEQUENCE [LARGE SCALE GENOMIC DNA]</scope>
    <source>
        <strain evidence="3">CGMCC 4.7304</strain>
    </source>
</reference>
<organism evidence="2 3">
    <name type="scientific">Streptomyces gamaensis</name>
    <dbReference type="NCBI Taxonomy" id="1763542"/>
    <lineage>
        <taxon>Bacteria</taxon>
        <taxon>Bacillati</taxon>
        <taxon>Actinomycetota</taxon>
        <taxon>Actinomycetes</taxon>
        <taxon>Kitasatosporales</taxon>
        <taxon>Streptomycetaceae</taxon>
        <taxon>Streptomyces</taxon>
    </lineage>
</organism>
<dbReference type="EMBL" id="JBHSPB010000001">
    <property type="protein sequence ID" value="MFC5718613.1"/>
    <property type="molecule type" value="Genomic_DNA"/>
</dbReference>
<feature type="compositionally biased region" description="Basic and acidic residues" evidence="1">
    <location>
        <begin position="29"/>
        <end position="51"/>
    </location>
</feature>
<dbReference type="NCBIfam" id="NF041721">
    <property type="entry name" value="phane_AmcA_1"/>
    <property type="match status" value="1"/>
</dbReference>
<name>A0ABW0YT18_9ACTN</name>
<comment type="caution">
    <text evidence="2">The sequence shown here is derived from an EMBL/GenBank/DDBJ whole genome shotgun (WGS) entry which is preliminary data.</text>
</comment>
<evidence type="ECO:0000256" key="1">
    <source>
        <dbReference type="SAM" id="MobiDB-lite"/>
    </source>
</evidence>
<sequence>MSATTAIDLVTKASSGFAELLKTTTPSSDGRERFDNRPTWDNAKPKFDNRPTWDNWDNKNWNKKK</sequence>
<gene>
    <name evidence="2" type="primary">amcA</name>
    <name evidence="2" type="ORF">ACFP1Z_00255</name>
</gene>
<proteinExistence type="predicted"/>
<feature type="region of interest" description="Disordered" evidence="1">
    <location>
        <begin position="21"/>
        <end position="65"/>
    </location>
</feature>
<evidence type="ECO:0000313" key="2">
    <source>
        <dbReference type="EMBL" id="MFC5718613.1"/>
    </source>
</evidence>
<keyword evidence="3" id="KW-1185">Reference proteome</keyword>
<accession>A0ABW0YT18</accession>
<dbReference type="Proteomes" id="UP001596083">
    <property type="component" value="Unassembled WGS sequence"/>
</dbReference>
<dbReference type="RefSeq" id="WP_390313581.1">
    <property type="nucleotide sequence ID" value="NZ_JBHSPB010000001.1"/>
</dbReference>